<evidence type="ECO:0000313" key="5">
    <source>
        <dbReference type="Proteomes" id="UP000823775"/>
    </source>
</evidence>
<comment type="subcellular location">
    <subcellularLocation>
        <location evidence="1">Nucleus</location>
    </subcellularLocation>
</comment>
<keyword evidence="2" id="KW-0539">Nucleus</keyword>
<dbReference type="SUPFAM" id="SSF47762">
    <property type="entry name" value="PAH2 domain"/>
    <property type="match status" value="1"/>
</dbReference>
<name>A0ABS8WVF0_DATST</name>
<dbReference type="Gene3D" id="1.20.1160.11">
    <property type="entry name" value="Paired amphipathic helix"/>
    <property type="match status" value="1"/>
</dbReference>
<keyword evidence="5" id="KW-1185">Reference proteome</keyword>
<feature type="signal peptide" evidence="3">
    <location>
        <begin position="1"/>
        <end position="20"/>
    </location>
</feature>
<dbReference type="InterPro" id="IPR036600">
    <property type="entry name" value="PAH_sf"/>
</dbReference>
<evidence type="ECO:0000256" key="3">
    <source>
        <dbReference type="SAM" id="SignalP"/>
    </source>
</evidence>
<accession>A0ABS8WVF0</accession>
<evidence type="ECO:0000256" key="1">
    <source>
        <dbReference type="ARBA" id="ARBA00004123"/>
    </source>
</evidence>
<dbReference type="Proteomes" id="UP000823775">
    <property type="component" value="Unassembled WGS sequence"/>
</dbReference>
<evidence type="ECO:0000256" key="2">
    <source>
        <dbReference type="ARBA" id="ARBA00023242"/>
    </source>
</evidence>
<sequence>MEHVFFFSFLVHLFDGKTCGFSGMKRRDDGSSQWRIEVKDMFPDQRKVWHVLEVMKDFKNRSGYKIILNVDDEVPQRKTDYLDLAMSLVNKIKERLGNDHEFKSFLNIMSMHRKKGKGIKQVYQEVQKYFSMAIRIC</sequence>
<dbReference type="InterPro" id="IPR039774">
    <property type="entry name" value="Sin3-like"/>
</dbReference>
<protein>
    <submittedName>
        <fullName evidence="4">Uncharacterized protein</fullName>
    </submittedName>
</protein>
<keyword evidence="3" id="KW-0732">Signal</keyword>
<reference evidence="4 5" key="1">
    <citation type="journal article" date="2021" name="BMC Genomics">
        <title>Datura genome reveals duplications of psychoactive alkaloid biosynthetic genes and high mutation rate following tissue culture.</title>
        <authorList>
            <person name="Rajewski A."/>
            <person name="Carter-House D."/>
            <person name="Stajich J."/>
            <person name="Litt A."/>
        </authorList>
    </citation>
    <scope>NUCLEOTIDE SEQUENCE [LARGE SCALE GENOMIC DNA]</scope>
    <source>
        <strain evidence="4">AR-01</strain>
    </source>
</reference>
<comment type="caution">
    <text evidence="4">The sequence shown here is derived from an EMBL/GenBank/DDBJ whole genome shotgun (WGS) entry which is preliminary data.</text>
</comment>
<dbReference type="EMBL" id="JACEIK010011227">
    <property type="protein sequence ID" value="MCE3215541.1"/>
    <property type="molecule type" value="Genomic_DNA"/>
</dbReference>
<feature type="chain" id="PRO_5045129857" evidence="3">
    <location>
        <begin position="21"/>
        <end position="137"/>
    </location>
</feature>
<dbReference type="PANTHER" id="PTHR12346:SF29">
    <property type="entry name" value="HISTONE DEACETYLASE INTERACTING DOMAIN-CONTAINING PROTEIN"/>
    <property type="match status" value="1"/>
</dbReference>
<proteinExistence type="predicted"/>
<evidence type="ECO:0000313" key="4">
    <source>
        <dbReference type="EMBL" id="MCE3215541.1"/>
    </source>
</evidence>
<gene>
    <name evidence="4" type="ORF">HAX54_002758</name>
</gene>
<dbReference type="PANTHER" id="PTHR12346">
    <property type="entry name" value="SIN3B-RELATED"/>
    <property type="match status" value="1"/>
</dbReference>
<organism evidence="4 5">
    <name type="scientific">Datura stramonium</name>
    <name type="common">Jimsonweed</name>
    <name type="synonym">Common thornapple</name>
    <dbReference type="NCBI Taxonomy" id="4076"/>
    <lineage>
        <taxon>Eukaryota</taxon>
        <taxon>Viridiplantae</taxon>
        <taxon>Streptophyta</taxon>
        <taxon>Embryophyta</taxon>
        <taxon>Tracheophyta</taxon>
        <taxon>Spermatophyta</taxon>
        <taxon>Magnoliopsida</taxon>
        <taxon>eudicotyledons</taxon>
        <taxon>Gunneridae</taxon>
        <taxon>Pentapetalae</taxon>
        <taxon>asterids</taxon>
        <taxon>lamiids</taxon>
        <taxon>Solanales</taxon>
        <taxon>Solanaceae</taxon>
        <taxon>Solanoideae</taxon>
        <taxon>Datureae</taxon>
        <taxon>Datura</taxon>
    </lineage>
</organism>